<reference evidence="2 3" key="3">
    <citation type="journal article" date="2015" name="Genome Announc.">
        <title>Draft Genome Sequence of the Archiascomycetous Yeast Saitoella complicata.</title>
        <authorList>
            <person name="Yamauchi K."/>
            <person name="Kondo S."/>
            <person name="Hamamoto M."/>
            <person name="Takahashi Y."/>
            <person name="Ogura Y."/>
            <person name="Hayashi T."/>
            <person name="Nishida H."/>
        </authorList>
    </citation>
    <scope>NUCLEOTIDE SEQUENCE [LARGE SCALE GENOMIC DNA]</scope>
    <source>
        <strain evidence="2 3">NRRL Y-17804</strain>
    </source>
</reference>
<name>A0A0E9NE65_SAICN</name>
<reference evidence="2 3" key="2">
    <citation type="journal article" date="2014" name="J. Gen. Appl. Microbiol.">
        <title>The early diverging ascomycetous budding yeast Saitoella complicata has three histone deacetylases belonging to the Clr6, Hos2, and Rpd3 lineages.</title>
        <authorList>
            <person name="Nishida H."/>
            <person name="Matsumoto T."/>
            <person name="Kondo S."/>
            <person name="Hamamoto M."/>
            <person name="Yoshikawa H."/>
        </authorList>
    </citation>
    <scope>NUCLEOTIDE SEQUENCE [LARGE SCALE GENOMIC DNA]</scope>
    <source>
        <strain evidence="2 3">NRRL Y-17804</strain>
    </source>
</reference>
<feature type="compositionally biased region" description="Basic and acidic residues" evidence="1">
    <location>
        <begin position="107"/>
        <end position="116"/>
    </location>
</feature>
<dbReference type="AlphaFoldDB" id="A0A0E9NE65"/>
<dbReference type="EMBL" id="BACD03000012">
    <property type="protein sequence ID" value="GAO48098.1"/>
    <property type="molecule type" value="Genomic_DNA"/>
</dbReference>
<feature type="region of interest" description="Disordered" evidence="1">
    <location>
        <begin position="122"/>
        <end position="158"/>
    </location>
</feature>
<dbReference type="Proteomes" id="UP000033140">
    <property type="component" value="Unassembled WGS sequence"/>
</dbReference>
<feature type="compositionally biased region" description="Basic residues" evidence="1">
    <location>
        <begin position="141"/>
        <end position="151"/>
    </location>
</feature>
<evidence type="ECO:0000313" key="2">
    <source>
        <dbReference type="EMBL" id="GAO48098.1"/>
    </source>
</evidence>
<reference evidence="2 3" key="1">
    <citation type="journal article" date="2011" name="J. Gen. Appl. Microbiol.">
        <title>Draft genome sequencing of the enigmatic yeast Saitoella complicata.</title>
        <authorList>
            <person name="Nishida H."/>
            <person name="Hamamoto M."/>
            <person name="Sugiyama J."/>
        </authorList>
    </citation>
    <scope>NUCLEOTIDE SEQUENCE [LARGE SCALE GENOMIC DNA]</scope>
    <source>
        <strain evidence="2 3">NRRL Y-17804</strain>
    </source>
</reference>
<organism evidence="2 3">
    <name type="scientific">Saitoella complicata (strain BCRC 22490 / CBS 7301 / JCM 7358 / NBRC 10748 / NRRL Y-17804)</name>
    <dbReference type="NCBI Taxonomy" id="698492"/>
    <lineage>
        <taxon>Eukaryota</taxon>
        <taxon>Fungi</taxon>
        <taxon>Dikarya</taxon>
        <taxon>Ascomycota</taxon>
        <taxon>Taphrinomycotina</taxon>
        <taxon>Taphrinomycotina incertae sedis</taxon>
        <taxon>Saitoella</taxon>
    </lineage>
</organism>
<feature type="compositionally biased region" description="Basic and acidic residues" evidence="1">
    <location>
        <begin position="122"/>
        <end position="133"/>
    </location>
</feature>
<comment type="caution">
    <text evidence="2">The sequence shown here is derived from an EMBL/GenBank/DDBJ whole genome shotgun (WGS) entry which is preliminary data.</text>
</comment>
<proteinExistence type="predicted"/>
<gene>
    <name evidence="2" type="ORF">G7K_2285-t1</name>
</gene>
<accession>A0A0E9NE65</accession>
<evidence type="ECO:0000313" key="3">
    <source>
        <dbReference type="Proteomes" id="UP000033140"/>
    </source>
</evidence>
<protein>
    <submittedName>
        <fullName evidence="2">Uncharacterized protein</fullName>
    </submittedName>
</protein>
<keyword evidence="3" id="KW-1185">Reference proteome</keyword>
<sequence length="158" mass="18054">MNHLAEMASTFTSSTKSSRPIDIWMAVHMQESRFCEGYVDFFWLGMAKIACEACSGKREGVCSAPRLSVPPFAASLRSSTVNLNFAIKLSVMGKLTAGEKKRRKRGKAAESHLHKIKEDLKHQEVQSYKEQRQQYHQQRKDTRKKGIRAVLKRNCLPR</sequence>
<feature type="region of interest" description="Disordered" evidence="1">
    <location>
        <begin position="97"/>
        <end position="116"/>
    </location>
</feature>
<evidence type="ECO:0000256" key="1">
    <source>
        <dbReference type="SAM" id="MobiDB-lite"/>
    </source>
</evidence>